<dbReference type="InterPro" id="IPR050613">
    <property type="entry name" value="Sec_Metabolite_Reg"/>
</dbReference>
<evidence type="ECO:0008006" key="6">
    <source>
        <dbReference type="Google" id="ProtNLM"/>
    </source>
</evidence>
<evidence type="ECO:0000313" key="5">
    <source>
        <dbReference type="Proteomes" id="UP001187682"/>
    </source>
</evidence>
<keyword evidence="5" id="KW-1185">Reference proteome</keyword>
<dbReference type="CDD" id="cd12148">
    <property type="entry name" value="fungal_TF_MHR"/>
    <property type="match status" value="1"/>
</dbReference>
<comment type="subcellular location">
    <subcellularLocation>
        <location evidence="1">Nucleus</location>
    </subcellularLocation>
</comment>
<reference evidence="4" key="1">
    <citation type="submission" date="2018-03" db="EMBL/GenBank/DDBJ databases">
        <authorList>
            <person name="Guldener U."/>
        </authorList>
    </citation>
    <scope>NUCLEOTIDE SEQUENCE</scope>
</reference>
<name>A0AAE8N9G9_9PEZI</name>
<dbReference type="Proteomes" id="UP001187682">
    <property type="component" value="Unassembled WGS sequence"/>
</dbReference>
<dbReference type="EMBL" id="ONZQ02000024">
    <property type="protein sequence ID" value="SPO07705.1"/>
    <property type="molecule type" value="Genomic_DNA"/>
</dbReference>
<dbReference type="AlphaFoldDB" id="A0AAE8N9G9"/>
<keyword evidence="2" id="KW-0539">Nucleus</keyword>
<evidence type="ECO:0000256" key="3">
    <source>
        <dbReference type="SAM" id="MobiDB-lite"/>
    </source>
</evidence>
<feature type="compositionally biased region" description="Low complexity" evidence="3">
    <location>
        <begin position="12"/>
        <end position="23"/>
    </location>
</feature>
<feature type="region of interest" description="Disordered" evidence="3">
    <location>
        <begin position="1"/>
        <end position="26"/>
    </location>
</feature>
<organism evidence="4 5">
    <name type="scientific">Cephalotrichum gorgonifer</name>
    <dbReference type="NCBI Taxonomy" id="2041049"/>
    <lineage>
        <taxon>Eukaryota</taxon>
        <taxon>Fungi</taxon>
        <taxon>Dikarya</taxon>
        <taxon>Ascomycota</taxon>
        <taxon>Pezizomycotina</taxon>
        <taxon>Sordariomycetes</taxon>
        <taxon>Hypocreomycetidae</taxon>
        <taxon>Microascales</taxon>
        <taxon>Microascaceae</taxon>
        <taxon>Cephalotrichum</taxon>
    </lineage>
</organism>
<sequence>MQLGQHPRGADSSASSPQSPGSPNQVLPVSQARALIKYHEESLAWMHNVVHCPTFRDESELFFETGHVVSPFWLPLYYTILSTTLFLALPSVLSEYGIFNPEKLGEELYRKSIEALFAANFMASHSLISVQTTCLLIHVGHNLGESDFIATLMGSAIRIAQSLGLHRLGPDAPIVGVTDTNEISRRLIEREVQKRVWWFLIRQDWLQIPFLNTYTIHATQFNTPMPNLCHDNPKDMIRDGSIVEQDVDTFTQSSYTSVHNHISVLIWKTQDRLCSLGHPSKMVDGLRKLYEEVIIADSELKKIMKRMPVFYREDNANLDVLPPHITQQRRVMLLSMCHKFLTIHRHFQVPSFKDPWFSFTKISCLSIARRCLQELFSLPNDEYTWIVRSMWTTSTHMVAAAVSLMFEELFTEEGESMIIDRGEIESLVRQCAHSLGEMCGRSEIARKGVSIIDSLLDLTQDLRHNNAGQFDLEKIIRHVREDAPAQTHLQMDLAEIDLLECLNWPCQGASGR</sequence>
<gene>
    <name evidence="4" type="ORF">DNG_10400</name>
</gene>
<evidence type="ECO:0000256" key="2">
    <source>
        <dbReference type="ARBA" id="ARBA00023242"/>
    </source>
</evidence>
<protein>
    <recommendedName>
        <fullName evidence="6">Transcription factor domain-containing protein</fullName>
    </recommendedName>
</protein>
<evidence type="ECO:0000313" key="4">
    <source>
        <dbReference type="EMBL" id="SPO07705.1"/>
    </source>
</evidence>
<dbReference type="GO" id="GO:0005634">
    <property type="term" value="C:nucleus"/>
    <property type="evidence" value="ECO:0007669"/>
    <property type="project" value="UniProtKB-SubCell"/>
</dbReference>
<proteinExistence type="predicted"/>
<dbReference type="PANTHER" id="PTHR31001">
    <property type="entry name" value="UNCHARACTERIZED TRANSCRIPTIONAL REGULATORY PROTEIN"/>
    <property type="match status" value="1"/>
</dbReference>
<comment type="caution">
    <text evidence="4">The sequence shown here is derived from an EMBL/GenBank/DDBJ whole genome shotgun (WGS) entry which is preliminary data.</text>
</comment>
<dbReference type="PANTHER" id="PTHR31001:SF76">
    <property type="entry name" value="ZN(2)-C6 FUNGAL-TYPE DOMAIN-CONTAINING PROTEIN"/>
    <property type="match status" value="1"/>
</dbReference>
<accession>A0AAE8N9G9</accession>
<evidence type="ECO:0000256" key="1">
    <source>
        <dbReference type="ARBA" id="ARBA00004123"/>
    </source>
</evidence>